<dbReference type="Proteomes" id="UP000499080">
    <property type="component" value="Unassembled WGS sequence"/>
</dbReference>
<name>A0A4Y2P9U9_ARAVE</name>
<evidence type="ECO:0000313" key="2">
    <source>
        <dbReference type="Proteomes" id="UP000499080"/>
    </source>
</evidence>
<sequence>MYRTQLKHLAVQGMDVLPQVGYDIPQKTLLVHVVPIFLAYRLLMDENIELGKLFLKRLREGFAHKHGMRKFVVNERKATRLRRIRGWLPKGNA</sequence>
<gene>
    <name evidence="1" type="ORF">AVEN_135685_1</name>
</gene>
<proteinExistence type="predicted"/>
<evidence type="ECO:0000313" key="1">
    <source>
        <dbReference type="EMBL" id="GBN48738.1"/>
    </source>
</evidence>
<dbReference type="EMBL" id="BGPR01132286">
    <property type="protein sequence ID" value="GBN48738.1"/>
    <property type="molecule type" value="Genomic_DNA"/>
</dbReference>
<comment type="caution">
    <text evidence="1">The sequence shown here is derived from an EMBL/GenBank/DDBJ whole genome shotgun (WGS) entry which is preliminary data.</text>
</comment>
<keyword evidence="2" id="KW-1185">Reference proteome</keyword>
<organism evidence="1 2">
    <name type="scientific">Araneus ventricosus</name>
    <name type="common">Orbweaver spider</name>
    <name type="synonym">Epeira ventricosa</name>
    <dbReference type="NCBI Taxonomy" id="182803"/>
    <lineage>
        <taxon>Eukaryota</taxon>
        <taxon>Metazoa</taxon>
        <taxon>Ecdysozoa</taxon>
        <taxon>Arthropoda</taxon>
        <taxon>Chelicerata</taxon>
        <taxon>Arachnida</taxon>
        <taxon>Araneae</taxon>
        <taxon>Araneomorphae</taxon>
        <taxon>Entelegynae</taxon>
        <taxon>Araneoidea</taxon>
        <taxon>Araneidae</taxon>
        <taxon>Araneus</taxon>
    </lineage>
</organism>
<dbReference type="AlphaFoldDB" id="A0A4Y2P9U9"/>
<dbReference type="OrthoDB" id="6455443at2759"/>
<reference evidence="1 2" key="1">
    <citation type="journal article" date="2019" name="Sci. Rep.">
        <title>Orb-weaving spider Araneus ventricosus genome elucidates the spidroin gene catalogue.</title>
        <authorList>
            <person name="Kono N."/>
            <person name="Nakamura H."/>
            <person name="Ohtoshi R."/>
            <person name="Moran D.A.P."/>
            <person name="Shinohara A."/>
            <person name="Yoshida Y."/>
            <person name="Fujiwara M."/>
            <person name="Mori M."/>
            <person name="Tomita M."/>
            <person name="Arakawa K."/>
        </authorList>
    </citation>
    <scope>NUCLEOTIDE SEQUENCE [LARGE SCALE GENOMIC DNA]</scope>
</reference>
<accession>A0A4Y2P9U9</accession>
<protein>
    <submittedName>
        <fullName evidence="1">Uncharacterized protein</fullName>
    </submittedName>
</protein>